<protein>
    <submittedName>
        <fullName evidence="1">Uncharacterized protein</fullName>
    </submittedName>
</protein>
<reference evidence="1" key="1">
    <citation type="journal article" date="2024" name="Int. J. Syst. Evol. Microbiol.">
        <title>Brooklawnia propionicigenes sp. nov., a facultatively anaerobic, propionate-producing bacterium isolated from a methanogenic reactor treating waste from cattle farms.</title>
        <authorList>
            <person name="Akita Y."/>
            <person name="Ueki A."/>
            <person name="Tonouchi A."/>
            <person name="Sugawara Y."/>
            <person name="Honma S."/>
            <person name="Kaku N."/>
            <person name="Ueki K."/>
        </authorList>
    </citation>
    <scope>NUCLEOTIDE SEQUENCE</scope>
    <source>
        <strain evidence="1">SH051</strain>
    </source>
</reference>
<dbReference type="Proteomes" id="UP001431656">
    <property type="component" value="Chromosome"/>
</dbReference>
<evidence type="ECO:0000313" key="1">
    <source>
        <dbReference type="EMBL" id="BEH03093.1"/>
    </source>
</evidence>
<name>A0AAN0K7K1_9ACTN</name>
<dbReference type="AlphaFoldDB" id="A0AAN0K7K1"/>
<gene>
    <name evidence="1" type="ORF">brsh051_23740</name>
</gene>
<accession>A0AAN0K7K1</accession>
<organism evidence="1 2">
    <name type="scientific">Brooklawnia propionicigenes</name>
    <dbReference type="NCBI Taxonomy" id="3041175"/>
    <lineage>
        <taxon>Bacteria</taxon>
        <taxon>Bacillati</taxon>
        <taxon>Actinomycetota</taxon>
        <taxon>Actinomycetes</taxon>
        <taxon>Propionibacteriales</taxon>
        <taxon>Propionibacteriaceae</taxon>
        <taxon>Brooklawnia</taxon>
    </lineage>
</organism>
<sequence length="198" mass="22960">MQAVDRPAHPHRDRIAVTRKVDQFIRRQRLLIDAVNEHVQVVVTKQVITHPAAIQRRGHLGRNRQIVDHRNPIGSVLLEPKMPQALEHDLRYRRLIQRRLKGSVQAGHPLLLLQEHRRQLLHDVDEMNLPRHDEKRKAVGITEIPDILRQIMLGQIGANIHQNAAAIAQSERFHKVTQRDICFHEQPRGQDELSSAKE</sequence>
<dbReference type="KEGG" id="broo:brsh051_23740"/>
<dbReference type="EMBL" id="AP028056">
    <property type="protein sequence ID" value="BEH03093.1"/>
    <property type="molecule type" value="Genomic_DNA"/>
</dbReference>
<proteinExistence type="predicted"/>
<evidence type="ECO:0000313" key="2">
    <source>
        <dbReference type="Proteomes" id="UP001431656"/>
    </source>
</evidence>
<keyword evidence="2" id="KW-1185">Reference proteome</keyword>